<dbReference type="SMART" id="SM00342">
    <property type="entry name" value="HTH_ARAC"/>
    <property type="match status" value="1"/>
</dbReference>
<accession>A0A1Y2L9K8</accession>
<keyword evidence="3" id="KW-0804">Transcription</keyword>
<dbReference type="EMBL" id="JFKB01000011">
    <property type="protein sequence ID" value="OSQ46720.1"/>
    <property type="molecule type" value="Genomic_DNA"/>
</dbReference>
<reference evidence="5 6" key="1">
    <citation type="submission" date="2014-03" db="EMBL/GenBank/DDBJ databases">
        <title>The draft genome sequence of Thalassospira alkalitolerans JCM 18968.</title>
        <authorList>
            <person name="Lai Q."/>
            <person name="Shao Z."/>
        </authorList>
    </citation>
    <scope>NUCLEOTIDE SEQUENCE [LARGE SCALE GENOMIC DNA]</scope>
    <source>
        <strain evidence="5 6">JCM 18968</strain>
    </source>
</reference>
<dbReference type="OrthoDB" id="5295469at2"/>
<dbReference type="Proteomes" id="UP000193396">
    <property type="component" value="Unassembled WGS sequence"/>
</dbReference>
<dbReference type="PROSITE" id="PS00041">
    <property type="entry name" value="HTH_ARAC_FAMILY_1"/>
    <property type="match status" value="1"/>
</dbReference>
<evidence type="ECO:0000256" key="1">
    <source>
        <dbReference type="ARBA" id="ARBA00023015"/>
    </source>
</evidence>
<dbReference type="GO" id="GO:0043565">
    <property type="term" value="F:sequence-specific DNA binding"/>
    <property type="evidence" value="ECO:0007669"/>
    <property type="project" value="InterPro"/>
</dbReference>
<dbReference type="STRING" id="1293890.TALK_16130"/>
<keyword evidence="6" id="KW-1185">Reference proteome</keyword>
<keyword evidence="2" id="KW-0238">DNA-binding</keyword>
<dbReference type="InterPro" id="IPR018062">
    <property type="entry name" value="HTH_AraC-typ_CS"/>
</dbReference>
<evidence type="ECO:0000256" key="3">
    <source>
        <dbReference type="ARBA" id="ARBA00023163"/>
    </source>
</evidence>
<dbReference type="PANTHER" id="PTHR46796">
    <property type="entry name" value="HTH-TYPE TRANSCRIPTIONAL ACTIVATOR RHAS-RELATED"/>
    <property type="match status" value="1"/>
</dbReference>
<dbReference type="Pfam" id="PF12833">
    <property type="entry name" value="HTH_18"/>
    <property type="match status" value="1"/>
</dbReference>
<dbReference type="RefSeq" id="WP_085620171.1">
    <property type="nucleotide sequence ID" value="NZ_JBLXCG010000001.1"/>
</dbReference>
<name>A0A1Y2L9K8_9PROT</name>
<dbReference type="Gene3D" id="1.10.10.60">
    <property type="entry name" value="Homeodomain-like"/>
    <property type="match status" value="1"/>
</dbReference>
<feature type="domain" description="HTH araC/xylS-type" evidence="4">
    <location>
        <begin position="218"/>
        <end position="318"/>
    </location>
</feature>
<dbReference type="InterPro" id="IPR009057">
    <property type="entry name" value="Homeodomain-like_sf"/>
</dbReference>
<gene>
    <name evidence="5" type="ORF">TALK_16130</name>
</gene>
<dbReference type="SUPFAM" id="SSF46689">
    <property type="entry name" value="Homeodomain-like"/>
    <property type="match status" value="1"/>
</dbReference>
<evidence type="ECO:0000256" key="2">
    <source>
        <dbReference type="ARBA" id="ARBA00023125"/>
    </source>
</evidence>
<organism evidence="5 6">
    <name type="scientific">Thalassospira alkalitolerans</name>
    <dbReference type="NCBI Taxonomy" id="1293890"/>
    <lineage>
        <taxon>Bacteria</taxon>
        <taxon>Pseudomonadati</taxon>
        <taxon>Pseudomonadota</taxon>
        <taxon>Alphaproteobacteria</taxon>
        <taxon>Rhodospirillales</taxon>
        <taxon>Thalassospiraceae</taxon>
        <taxon>Thalassospira</taxon>
    </lineage>
</organism>
<dbReference type="InterPro" id="IPR050204">
    <property type="entry name" value="AraC_XylS_family_regulators"/>
</dbReference>
<evidence type="ECO:0000259" key="4">
    <source>
        <dbReference type="PROSITE" id="PS01124"/>
    </source>
</evidence>
<dbReference type="GO" id="GO:0003700">
    <property type="term" value="F:DNA-binding transcription factor activity"/>
    <property type="evidence" value="ECO:0007669"/>
    <property type="project" value="InterPro"/>
</dbReference>
<dbReference type="InterPro" id="IPR018060">
    <property type="entry name" value="HTH_AraC"/>
</dbReference>
<dbReference type="PANTHER" id="PTHR46796:SF6">
    <property type="entry name" value="ARAC SUBFAMILY"/>
    <property type="match status" value="1"/>
</dbReference>
<sequence length="344" mass="38705">MPEQSNHSFFTVNDLPMSKRYDVWQDSIDCIFQVDALPEVRKEEFTASLDAHLVGSMMLARTISKHQFWSRTASNIAADGMDHYMVQFYYDGGMASDDGKNGTEIESGGLLVQDLTQVASATTSDFDNLVLVLPRPILENKLILPEDHNMRFLSTKDPMVRILADQLVSIKKNASSVTVEQSSILETVISEMLSCCLNTAMGENSETRQQRKNVQTMVAIRRYFRKNFSSPDLNPARAAQDLGLSRSRLYTLMEDHGGVHSYVRNLRLRHALSILSNPATQHRPLYDIALECGFASDSSFIRAFREKFDMTPGDVRQGALPANKSAPHTSPSIDTRYENWLNTL</sequence>
<keyword evidence="1" id="KW-0805">Transcription regulation</keyword>
<dbReference type="PROSITE" id="PS01124">
    <property type="entry name" value="HTH_ARAC_FAMILY_2"/>
    <property type="match status" value="1"/>
</dbReference>
<protein>
    <recommendedName>
        <fullName evidence="4">HTH araC/xylS-type domain-containing protein</fullName>
    </recommendedName>
</protein>
<proteinExistence type="predicted"/>
<dbReference type="PRINTS" id="PR00032">
    <property type="entry name" value="HTHARAC"/>
</dbReference>
<evidence type="ECO:0000313" key="5">
    <source>
        <dbReference type="EMBL" id="OSQ46720.1"/>
    </source>
</evidence>
<dbReference type="AlphaFoldDB" id="A0A1Y2L9K8"/>
<comment type="caution">
    <text evidence="5">The sequence shown here is derived from an EMBL/GenBank/DDBJ whole genome shotgun (WGS) entry which is preliminary data.</text>
</comment>
<evidence type="ECO:0000313" key="6">
    <source>
        <dbReference type="Proteomes" id="UP000193396"/>
    </source>
</evidence>
<dbReference type="InterPro" id="IPR020449">
    <property type="entry name" value="Tscrpt_reg_AraC-type_HTH"/>
</dbReference>